<proteinExistence type="predicted"/>
<accession>A0A1H1NWU1</accession>
<feature type="region of interest" description="Disordered" evidence="1">
    <location>
        <begin position="1"/>
        <end position="28"/>
    </location>
</feature>
<dbReference type="AlphaFoldDB" id="A0A1H1NWU1"/>
<feature type="compositionally biased region" description="Basic and acidic residues" evidence="1">
    <location>
        <begin position="14"/>
        <end position="28"/>
    </location>
</feature>
<name>A0A1H1NWU1_9GAMM</name>
<gene>
    <name evidence="2" type="ORF">SAMN05216198_1029</name>
</gene>
<reference evidence="3" key="1">
    <citation type="submission" date="2016-10" db="EMBL/GenBank/DDBJ databases">
        <authorList>
            <person name="Varghese N."/>
            <person name="Submissions S."/>
        </authorList>
    </citation>
    <scope>NUCLEOTIDE SEQUENCE [LARGE SCALE GENOMIC DNA]</scope>
    <source>
        <strain evidence="3">2SM5</strain>
    </source>
</reference>
<evidence type="ECO:0000313" key="3">
    <source>
        <dbReference type="Proteomes" id="UP000243426"/>
    </source>
</evidence>
<dbReference type="Proteomes" id="UP000243426">
    <property type="component" value="Chromosome I"/>
</dbReference>
<keyword evidence="3" id="KW-1185">Reference proteome</keyword>
<dbReference type="OrthoDB" id="6053753at2"/>
<feature type="region of interest" description="Disordered" evidence="1">
    <location>
        <begin position="44"/>
        <end position="84"/>
    </location>
</feature>
<dbReference type="EMBL" id="LT629748">
    <property type="protein sequence ID" value="SDS03260.1"/>
    <property type="molecule type" value="Genomic_DNA"/>
</dbReference>
<protein>
    <submittedName>
        <fullName evidence="2">Uncharacterized protein</fullName>
    </submittedName>
</protein>
<evidence type="ECO:0000313" key="2">
    <source>
        <dbReference type="EMBL" id="SDS03260.1"/>
    </source>
</evidence>
<dbReference type="STRING" id="797277.SAMN05216198_1029"/>
<evidence type="ECO:0000256" key="1">
    <source>
        <dbReference type="SAM" id="MobiDB-lite"/>
    </source>
</evidence>
<feature type="compositionally biased region" description="Low complexity" evidence="1">
    <location>
        <begin position="46"/>
        <end position="57"/>
    </location>
</feature>
<dbReference type="RefSeq" id="WP_090272337.1">
    <property type="nucleotide sequence ID" value="NZ_LT629748.1"/>
</dbReference>
<organism evidence="2 3">
    <name type="scientific">Halopseudomonas litoralis</name>
    <dbReference type="NCBI Taxonomy" id="797277"/>
    <lineage>
        <taxon>Bacteria</taxon>
        <taxon>Pseudomonadati</taxon>
        <taxon>Pseudomonadota</taxon>
        <taxon>Gammaproteobacteria</taxon>
        <taxon>Pseudomonadales</taxon>
        <taxon>Pseudomonadaceae</taxon>
        <taxon>Halopseudomonas</taxon>
    </lineage>
</organism>
<sequence length="84" mass="8824">MPKVIALHSFTHNGESRARHSEWPTSEKDAAALARAGLVRIKGGEPAAAIKPAPTKKPAARKKPAAPKQPTTKADDPKPGQLTA</sequence>